<evidence type="ECO:0000256" key="1">
    <source>
        <dbReference type="ARBA" id="ARBA00005323"/>
    </source>
</evidence>
<dbReference type="PANTHER" id="PTHR28004">
    <property type="entry name" value="ZGC:162816-RELATED"/>
    <property type="match status" value="1"/>
</dbReference>
<sequence>MTTIDAGQVAALRDTVLPVGTKGMPLNSSTQSLAAFVDAKPSVVGGDLPMPAAVLRSREVGANIVAMQEYCDAHGALLAPHGKTTMAPQLFERQIEAGAWALTAATPAHLRLYRQFGIDRIIYANQLVEKGVISWLAGELADDERFDFYSLADSVDAVELLEAELARARCPRPVKILIEVGHADGRCGVRDNAAAQEVAAAVDAAQHLELVGVECFEGLLPGIGDDTSAVDDFLATVHDIATTLIESTSLRSASSILVTAGGSLWFDRVLAAFAQPGWPVPARIVLRSGCYVTQDGELYDQGSPLAGRRAGEALLRNALEVWSAVLSRPEPGLIITSMGRRDCSFDAGLPRPIRIVRRDGDIELLSDATTLKLSDQHAHVAVSPDADISVGDLICSTVSHPCTTLDKWKVLPVVDDSYRVVDAVVTFF</sequence>
<dbReference type="PANTHER" id="PTHR28004:SF8">
    <property type="entry name" value="D-SERINE DEAMINASE"/>
    <property type="match status" value="1"/>
</dbReference>
<evidence type="ECO:0000313" key="4">
    <source>
        <dbReference type="EMBL" id="GAB19458.1"/>
    </source>
</evidence>
<dbReference type="RefSeq" id="WP_007318793.1">
    <property type="nucleotide sequence ID" value="NZ_BAEH01000086.1"/>
</dbReference>
<dbReference type="Pfam" id="PF01168">
    <property type="entry name" value="Ala_racemase_N"/>
    <property type="match status" value="1"/>
</dbReference>
<protein>
    <recommendedName>
        <fullName evidence="3">D-serine dehydratase-like domain-containing protein</fullName>
    </recommendedName>
</protein>
<dbReference type="EMBL" id="BAEH01000086">
    <property type="protein sequence ID" value="GAB19458.1"/>
    <property type="molecule type" value="Genomic_DNA"/>
</dbReference>
<comment type="similarity">
    <text evidence="1">Belongs to the DSD1 family.</text>
</comment>
<gene>
    <name evidence="4" type="ORF">GOEFS_086_00280</name>
</gene>
<dbReference type="InterPro" id="IPR029066">
    <property type="entry name" value="PLP-binding_barrel"/>
</dbReference>
<dbReference type="Gene3D" id="3.20.20.10">
    <property type="entry name" value="Alanine racemase"/>
    <property type="match status" value="1"/>
</dbReference>
<dbReference type="SMART" id="SM01119">
    <property type="entry name" value="D-ser_dehydrat"/>
    <property type="match status" value="1"/>
</dbReference>
<dbReference type="eggNOG" id="COG3616">
    <property type="taxonomic scope" value="Bacteria"/>
</dbReference>
<organism evidence="4 5">
    <name type="scientific">Gordonia effusa NBRC 100432</name>
    <dbReference type="NCBI Taxonomy" id="1077974"/>
    <lineage>
        <taxon>Bacteria</taxon>
        <taxon>Bacillati</taxon>
        <taxon>Actinomycetota</taxon>
        <taxon>Actinomycetes</taxon>
        <taxon>Mycobacteriales</taxon>
        <taxon>Gordoniaceae</taxon>
        <taxon>Gordonia</taxon>
    </lineage>
</organism>
<feature type="domain" description="D-serine dehydratase-like" evidence="3">
    <location>
        <begin position="318"/>
        <end position="415"/>
    </location>
</feature>
<accession>H0R307</accession>
<dbReference type="OrthoDB" id="9811417at2"/>
<dbReference type="STRING" id="1077974.GOEFS_086_00280"/>
<name>H0R307_9ACTN</name>
<dbReference type="Pfam" id="PF14031">
    <property type="entry name" value="D-ser_dehydrat"/>
    <property type="match status" value="1"/>
</dbReference>
<dbReference type="Gene3D" id="2.40.37.20">
    <property type="entry name" value="D-serine dehydratase-like domain"/>
    <property type="match status" value="1"/>
</dbReference>
<comment type="caution">
    <text evidence="4">The sequence shown here is derived from an EMBL/GenBank/DDBJ whole genome shotgun (WGS) entry which is preliminary data.</text>
</comment>
<dbReference type="InterPro" id="IPR051466">
    <property type="entry name" value="D-amino_acid_metab_enzyme"/>
</dbReference>
<dbReference type="SUPFAM" id="SSF51419">
    <property type="entry name" value="PLP-binding barrel"/>
    <property type="match status" value="1"/>
</dbReference>
<dbReference type="InterPro" id="IPR026956">
    <property type="entry name" value="D-ser_dehydrat-like_dom"/>
</dbReference>
<evidence type="ECO:0000256" key="2">
    <source>
        <dbReference type="ARBA" id="ARBA00023239"/>
    </source>
</evidence>
<dbReference type="InterPro" id="IPR001608">
    <property type="entry name" value="Ala_racemase_N"/>
</dbReference>
<keyword evidence="2" id="KW-0456">Lyase</keyword>
<dbReference type="Proteomes" id="UP000035034">
    <property type="component" value="Unassembled WGS sequence"/>
</dbReference>
<proteinExistence type="inferred from homology"/>
<evidence type="ECO:0000313" key="5">
    <source>
        <dbReference type="Proteomes" id="UP000035034"/>
    </source>
</evidence>
<dbReference type="AlphaFoldDB" id="H0R307"/>
<reference evidence="4 5" key="1">
    <citation type="submission" date="2011-12" db="EMBL/GenBank/DDBJ databases">
        <title>Whole genome shotgun sequence of Gordonia effusa NBRC 100432.</title>
        <authorList>
            <person name="Yoshida I."/>
            <person name="Takarada H."/>
            <person name="Hosoyama A."/>
            <person name="Tsuchikane K."/>
            <person name="Katsumata H."/>
            <person name="Yamazaki S."/>
            <person name="Fujita N."/>
        </authorList>
    </citation>
    <scope>NUCLEOTIDE SEQUENCE [LARGE SCALE GENOMIC DNA]</scope>
    <source>
        <strain evidence="4 5">NBRC 100432</strain>
    </source>
</reference>
<keyword evidence="5" id="KW-1185">Reference proteome</keyword>
<dbReference type="GO" id="GO:0016829">
    <property type="term" value="F:lyase activity"/>
    <property type="evidence" value="ECO:0007669"/>
    <property type="project" value="UniProtKB-KW"/>
</dbReference>
<dbReference type="InterPro" id="IPR042208">
    <property type="entry name" value="D-ser_dehydrat-like_sf"/>
</dbReference>
<evidence type="ECO:0000259" key="3">
    <source>
        <dbReference type="SMART" id="SM01119"/>
    </source>
</evidence>